<keyword evidence="1" id="KW-0812">Transmembrane</keyword>
<evidence type="ECO:0000256" key="3">
    <source>
        <dbReference type="ARBA" id="ARBA00023224"/>
    </source>
</evidence>
<dbReference type="Gene3D" id="1.10.287.950">
    <property type="entry name" value="Methyl-accepting chemotaxis protein"/>
    <property type="match status" value="1"/>
</dbReference>
<dbReference type="OrthoDB" id="5179380at2"/>
<protein>
    <submittedName>
        <fullName evidence="8">Methyl-accepting chemotaxis protein (MCP) signalling domain-containing protein</fullName>
    </submittedName>
</protein>
<organism evidence="8 9">
    <name type="scientific">Actinoplanes regularis</name>
    <dbReference type="NCBI Taxonomy" id="52697"/>
    <lineage>
        <taxon>Bacteria</taxon>
        <taxon>Bacillati</taxon>
        <taxon>Actinomycetota</taxon>
        <taxon>Actinomycetes</taxon>
        <taxon>Micromonosporales</taxon>
        <taxon>Micromonosporaceae</taxon>
        <taxon>Actinoplanes</taxon>
    </lineage>
</organism>
<dbReference type="EMBL" id="FZNR01000019">
    <property type="protein sequence ID" value="SNS62637.1"/>
    <property type="molecule type" value="Genomic_DNA"/>
</dbReference>
<evidence type="ECO:0000256" key="4">
    <source>
        <dbReference type="ARBA" id="ARBA00029447"/>
    </source>
</evidence>
<sequence>MSRRRSDIGQEQADTQALAVLAEIVARAADGDLEARVPQLGDSPQAAAARREINRLLDVTDAFVRESGAALTASAEGRFHRRFLPRGMPGAYANSVTIINTAVAGMSADAQRLADADRARHTLADELESAVLTVSEQVATAATEMGASAHDLAEFATGAVKGAERGRATVGSLHQASNEIRRTVHLITQVAAQTKLLALNATIEAARAGEAGRGFSIVASEVKTLAGETATASDDIVERVTAVQSAAGDAVEVLEAVTENLREMHNLVSGIAAAVDGGQGTTAGLSQLAEVLRTEVNRFVTTVRQS</sequence>
<keyword evidence="9" id="KW-1185">Reference proteome</keyword>
<dbReference type="Pfam" id="PF00015">
    <property type="entry name" value="MCPsignal"/>
    <property type="match status" value="1"/>
</dbReference>
<name>A0A239G018_9ACTN</name>
<keyword evidence="3 5" id="KW-0807">Transducer</keyword>
<keyword evidence="2" id="KW-1133">Transmembrane helix</keyword>
<feature type="domain" description="HAMP" evidence="7">
    <location>
        <begin position="12"/>
        <end position="65"/>
    </location>
</feature>
<dbReference type="Proteomes" id="UP000198415">
    <property type="component" value="Unassembled WGS sequence"/>
</dbReference>
<evidence type="ECO:0000256" key="2">
    <source>
        <dbReference type="ARBA" id="ARBA00022989"/>
    </source>
</evidence>
<dbReference type="GO" id="GO:0016020">
    <property type="term" value="C:membrane"/>
    <property type="evidence" value="ECO:0007669"/>
    <property type="project" value="InterPro"/>
</dbReference>
<dbReference type="AlphaFoldDB" id="A0A239G018"/>
<dbReference type="SUPFAM" id="SSF58104">
    <property type="entry name" value="Methyl-accepting chemotaxis protein (MCP) signaling domain"/>
    <property type="match status" value="1"/>
</dbReference>
<dbReference type="PANTHER" id="PTHR32089:SF112">
    <property type="entry name" value="LYSOZYME-LIKE PROTEIN-RELATED"/>
    <property type="match status" value="1"/>
</dbReference>
<dbReference type="PANTHER" id="PTHR32089">
    <property type="entry name" value="METHYL-ACCEPTING CHEMOTAXIS PROTEIN MCPB"/>
    <property type="match status" value="1"/>
</dbReference>
<dbReference type="SMART" id="SM00283">
    <property type="entry name" value="MA"/>
    <property type="match status" value="1"/>
</dbReference>
<evidence type="ECO:0000313" key="8">
    <source>
        <dbReference type="EMBL" id="SNS62637.1"/>
    </source>
</evidence>
<accession>A0A239G018</accession>
<dbReference type="InterPro" id="IPR004089">
    <property type="entry name" value="MCPsignal_dom"/>
</dbReference>
<dbReference type="GO" id="GO:0007165">
    <property type="term" value="P:signal transduction"/>
    <property type="evidence" value="ECO:0007669"/>
    <property type="project" value="UniProtKB-KW"/>
</dbReference>
<evidence type="ECO:0000313" key="9">
    <source>
        <dbReference type="Proteomes" id="UP000198415"/>
    </source>
</evidence>
<evidence type="ECO:0000259" key="7">
    <source>
        <dbReference type="PROSITE" id="PS50885"/>
    </source>
</evidence>
<gene>
    <name evidence="8" type="ORF">SAMN06264365_119139</name>
</gene>
<evidence type="ECO:0000256" key="5">
    <source>
        <dbReference type="PROSITE-ProRule" id="PRU00284"/>
    </source>
</evidence>
<dbReference type="RefSeq" id="WP_089297529.1">
    <property type="nucleotide sequence ID" value="NZ_BOMU01000084.1"/>
</dbReference>
<dbReference type="PROSITE" id="PS50885">
    <property type="entry name" value="HAMP"/>
    <property type="match status" value="1"/>
</dbReference>
<proteinExistence type="inferred from homology"/>
<comment type="similarity">
    <text evidence="4">Belongs to the methyl-accepting chemotaxis (MCP) protein family.</text>
</comment>
<evidence type="ECO:0000259" key="6">
    <source>
        <dbReference type="PROSITE" id="PS50111"/>
    </source>
</evidence>
<keyword evidence="2" id="KW-0472">Membrane</keyword>
<dbReference type="PROSITE" id="PS50111">
    <property type="entry name" value="CHEMOTAXIS_TRANSDUC_2"/>
    <property type="match status" value="1"/>
</dbReference>
<evidence type="ECO:0000256" key="1">
    <source>
        <dbReference type="ARBA" id="ARBA00022692"/>
    </source>
</evidence>
<dbReference type="InterPro" id="IPR003660">
    <property type="entry name" value="HAMP_dom"/>
</dbReference>
<reference evidence="8 9" key="1">
    <citation type="submission" date="2017-06" db="EMBL/GenBank/DDBJ databases">
        <authorList>
            <person name="Kim H.J."/>
            <person name="Triplett B.A."/>
        </authorList>
    </citation>
    <scope>NUCLEOTIDE SEQUENCE [LARGE SCALE GENOMIC DNA]</scope>
    <source>
        <strain evidence="8 9">DSM 43151</strain>
    </source>
</reference>
<feature type="domain" description="Methyl-accepting transducer" evidence="6">
    <location>
        <begin position="136"/>
        <end position="306"/>
    </location>
</feature>